<sequence length="144" mass="16769">MYLNRSTSLENSSFEGMPMKYIIQKLRKNGPENFNNPSTAEFELHVEGVDRPFWVHKDFLITQSEFFNDNLTSVRHGDLVKITLPSPETFESILEYLYTGDDDKWYDSITPENYQDVCNNVDYLGLGSEVRNICIAYYQNNMNA</sequence>
<dbReference type="AlphaFoldDB" id="A0A9N8VUX9"/>
<keyword evidence="3" id="KW-1185">Reference proteome</keyword>
<organism evidence="2 3">
    <name type="scientific">Funneliformis mosseae</name>
    <name type="common">Endomycorrhizal fungus</name>
    <name type="synonym">Glomus mosseae</name>
    <dbReference type="NCBI Taxonomy" id="27381"/>
    <lineage>
        <taxon>Eukaryota</taxon>
        <taxon>Fungi</taxon>
        <taxon>Fungi incertae sedis</taxon>
        <taxon>Mucoromycota</taxon>
        <taxon>Glomeromycotina</taxon>
        <taxon>Glomeromycetes</taxon>
        <taxon>Glomerales</taxon>
        <taxon>Glomeraceae</taxon>
        <taxon>Funneliformis</taxon>
    </lineage>
</organism>
<dbReference type="CDD" id="cd18186">
    <property type="entry name" value="BTB_POZ_ZBTB_KLHL-like"/>
    <property type="match status" value="1"/>
</dbReference>
<protein>
    <submittedName>
        <fullName evidence="2">182_t:CDS:1</fullName>
    </submittedName>
</protein>
<name>A0A9N8VUX9_FUNMO</name>
<dbReference type="SUPFAM" id="SSF54695">
    <property type="entry name" value="POZ domain"/>
    <property type="match status" value="1"/>
</dbReference>
<dbReference type="InterPro" id="IPR011333">
    <property type="entry name" value="SKP1/BTB/POZ_sf"/>
</dbReference>
<dbReference type="EMBL" id="CAJVPP010000284">
    <property type="protein sequence ID" value="CAG8465195.1"/>
    <property type="molecule type" value="Genomic_DNA"/>
</dbReference>
<dbReference type="InterPro" id="IPR000210">
    <property type="entry name" value="BTB/POZ_dom"/>
</dbReference>
<feature type="domain" description="BTB" evidence="1">
    <location>
        <begin position="40"/>
        <end position="101"/>
    </location>
</feature>
<evidence type="ECO:0000313" key="3">
    <source>
        <dbReference type="Proteomes" id="UP000789375"/>
    </source>
</evidence>
<accession>A0A9N8VUX9</accession>
<comment type="caution">
    <text evidence="2">The sequence shown here is derived from an EMBL/GenBank/DDBJ whole genome shotgun (WGS) entry which is preliminary data.</text>
</comment>
<reference evidence="2" key="1">
    <citation type="submission" date="2021-06" db="EMBL/GenBank/DDBJ databases">
        <authorList>
            <person name="Kallberg Y."/>
            <person name="Tangrot J."/>
            <person name="Rosling A."/>
        </authorList>
    </citation>
    <scope>NUCLEOTIDE SEQUENCE</scope>
    <source>
        <strain evidence="2">87-6 pot B 2015</strain>
    </source>
</reference>
<evidence type="ECO:0000259" key="1">
    <source>
        <dbReference type="PROSITE" id="PS50097"/>
    </source>
</evidence>
<dbReference type="PROSITE" id="PS50097">
    <property type="entry name" value="BTB"/>
    <property type="match status" value="1"/>
</dbReference>
<evidence type="ECO:0000313" key="2">
    <source>
        <dbReference type="EMBL" id="CAG8465195.1"/>
    </source>
</evidence>
<dbReference type="Proteomes" id="UP000789375">
    <property type="component" value="Unassembled WGS sequence"/>
</dbReference>
<gene>
    <name evidence="2" type="ORF">FMOSSE_LOCUS2241</name>
</gene>
<proteinExistence type="predicted"/>
<dbReference type="Gene3D" id="3.30.710.10">
    <property type="entry name" value="Potassium Channel Kv1.1, Chain A"/>
    <property type="match status" value="1"/>
</dbReference>
<dbReference type="Pfam" id="PF00651">
    <property type="entry name" value="BTB"/>
    <property type="match status" value="1"/>
</dbReference>